<accession>M5X7Y5</accession>
<dbReference type="HOGENOM" id="CLU_2726986_0_0_1"/>
<evidence type="ECO:0000313" key="2">
    <source>
        <dbReference type="Proteomes" id="UP000006882"/>
    </source>
</evidence>
<gene>
    <name evidence="1" type="ORF">PRUPE_4G061500</name>
</gene>
<keyword evidence="2" id="KW-1185">Reference proteome</keyword>
<reference evidence="1 2" key="1">
    <citation type="journal article" date="2013" name="Nat. Genet.">
        <title>The high-quality draft genome of peach (Prunus persica) identifies unique patterns of genetic diversity, domestication and genome evolution.</title>
        <authorList>
            <consortium name="International Peach Genome Initiative"/>
            <person name="Verde I."/>
            <person name="Abbott A.G."/>
            <person name="Scalabrin S."/>
            <person name="Jung S."/>
            <person name="Shu S."/>
            <person name="Marroni F."/>
            <person name="Zhebentyayeva T."/>
            <person name="Dettori M.T."/>
            <person name="Grimwood J."/>
            <person name="Cattonaro F."/>
            <person name="Zuccolo A."/>
            <person name="Rossini L."/>
            <person name="Jenkins J."/>
            <person name="Vendramin E."/>
            <person name="Meisel L.A."/>
            <person name="Decroocq V."/>
            <person name="Sosinski B."/>
            <person name="Prochnik S."/>
            <person name="Mitros T."/>
            <person name="Policriti A."/>
            <person name="Cipriani G."/>
            <person name="Dondini L."/>
            <person name="Ficklin S."/>
            <person name="Goodstein D.M."/>
            <person name="Xuan P."/>
            <person name="Del Fabbro C."/>
            <person name="Aramini V."/>
            <person name="Copetti D."/>
            <person name="Gonzalez S."/>
            <person name="Horner D.S."/>
            <person name="Falchi R."/>
            <person name="Lucas S."/>
            <person name="Mica E."/>
            <person name="Maldonado J."/>
            <person name="Lazzari B."/>
            <person name="Bielenberg D."/>
            <person name="Pirona R."/>
            <person name="Miculan M."/>
            <person name="Barakat A."/>
            <person name="Testolin R."/>
            <person name="Stella A."/>
            <person name="Tartarini S."/>
            <person name="Tonutti P."/>
            <person name="Arus P."/>
            <person name="Orellana A."/>
            <person name="Wells C."/>
            <person name="Main D."/>
            <person name="Vizzotto G."/>
            <person name="Silva H."/>
            <person name="Salamini F."/>
            <person name="Schmutz J."/>
            <person name="Morgante M."/>
            <person name="Rokhsar D.S."/>
        </authorList>
    </citation>
    <scope>NUCLEOTIDE SEQUENCE [LARGE SCALE GENOMIC DNA]</scope>
    <source>
        <strain evidence="2">cv. Nemared</strain>
    </source>
</reference>
<dbReference type="AlphaFoldDB" id="M5X7Y5"/>
<sequence>MHLGIFFWLICKIRILLASFPVKGYFIFQFDFYVKIIHQEKHMHLCYTAIDRNVRTPTYMIRREIFFHKVNG</sequence>
<evidence type="ECO:0000313" key="1">
    <source>
        <dbReference type="EMBL" id="ONI10675.1"/>
    </source>
</evidence>
<dbReference type="EMBL" id="CM007654">
    <property type="protein sequence ID" value="ONI10675.1"/>
    <property type="molecule type" value="Genomic_DNA"/>
</dbReference>
<dbReference type="Proteomes" id="UP000006882">
    <property type="component" value="Chromosome G4"/>
</dbReference>
<organism evidence="1 2">
    <name type="scientific">Prunus persica</name>
    <name type="common">Peach</name>
    <name type="synonym">Amygdalus persica</name>
    <dbReference type="NCBI Taxonomy" id="3760"/>
    <lineage>
        <taxon>Eukaryota</taxon>
        <taxon>Viridiplantae</taxon>
        <taxon>Streptophyta</taxon>
        <taxon>Embryophyta</taxon>
        <taxon>Tracheophyta</taxon>
        <taxon>Spermatophyta</taxon>
        <taxon>Magnoliopsida</taxon>
        <taxon>eudicotyledons</taxon>
        <taxon>Gunneridae</taxon>
        <taxon>Pentapetalae</taxon>
        <taxon>rosids</taxon>
        <taxon>fabids</taxon>
        <taxon>Rosales</taxon>
        <taxon>Rosaceae</taxon>
        <taxon>Amygdaloideae</taxon>
        <taxon>Amygdaleae</taxon>
        <taxon>Prunus</taxon>
    </lineage>
</organism>
<protein>
    <submittedName>
        <fullName evidence="1">Uncharacterized protein</fullName>
    </submittedName>
</protein>
<proteinExistence type="predicted"/>
<dbReference type="Gramene" id="ONI10675">
    <property type="protein sequence ID" value="ONI10675"/>
    <property type="gene ID" value="PRUPE_4G061500"/>
</dbReference>
<name>M5X7Y5_PRUPE</name>